<comment type="subunit">
    <text evidence="2 5">Homopentamer.</text>
</comment>
<dbReference type="EMBL" id="QDDL01000001">
    <property type="protein sequence ID" value="PVZ72194.1"/>
    <property type="molecule type" value="Genomic_DNA"/>
</dbReference>
<keyword evidence="4 5" id="KW-0975">Bacterial flagellum</keyword>
<keyword evidence="5" id="KW-0964">Secreted</keyword>
<evidence type="ECO:0000256" key="2">
    <source>
        <dbReference type="ARBA" id="ARBA00011255"/>
    </source>
</evidence>
<keyword evidence="3" id="KW-0175">Coiled coil</keyword>
<feature type="domain" description="Flagellar hook-associated protein 2 C-terminal" evidence="7">
    <location>
        <begin position="234"/>
        <end position="394"/>
    </location>
</feature>
<evidence type="ECO:0000256" key="1">
    <source>
        <dbReference type="ARBA" id="ARBA00009764"/>
    </source>
</evidence>
<evidence type="ECO:0000313" key="9">
    <source>
        <dbReference type="Proteomes" id="UP000244906"/>
    </source>
</evidence>
<evidence type="ECO:0000256" key="5">
    <source>
        <dbReference type="RuleBase" id="RU362066"/>
    </source>
</evidence>
<dbReference type="Pfam" id="PF07196">
    <property type="entry name" value="Flagellin_IN"/>
    <property type="match status" value="1"/>
</dbReference>
<sequence>MLASTGLSGFDVNGTVKQLVALERDPTLAKINRKEAIYQSQISALGNMKSSLSELEDAMERLSRPSSWNVISAKSSNTNALTVSAGSFGTATGNHQVEIQSLASNQTLASATSPSRDTSVGAGTLTISMGSWNADGTFNSSASDPVTITIDQNNDSLEGIRDAINKSEAGVKASIVNDGSGYRLVMNGDKTGSQNAFKIDVADGDGNSADALGLSQFAYTDPATTVMQTTKAAGSAQLVVDGIAVTSQSNTVAGAIPGVTLDLKNADVGTKIRVDLTADTSSIKKELENLVTKYNDFMNMTNNLTKASKDEDQRGAFTGDASIRSLQNQVRAKMTDQSTIEDSSIRSLADLGVKTNRKTGLLEFSASDYDSGRLDKALKNNLDDVKNFFIPSGANTNSGVDFLSFNSKTKPGTYDVEITQPATRGKMVGDSTATMPDFANGGKFTIDDGNDEMVLRIDGHQTPTVKLTQGDYASGAELAAEIEKQINAGLSEKSPSVSVSWNNTDGRLEISSNSYGSGSTVAINSIEQTGSSQSFGLAVGGGTSGQSVKGTINGEAATGVGRTLTSTAGDSEGLRLTINAGSAGSYGSITYSQGLGKQADTLLDSFLKVGVKDDGSDSGMLNSRKIGLNKSIDGLDTDREDLGRRIAQYQARLFKQFNAMDAMVSQLNNISNFLTQTLDNLPGYVRKDR</sequence>
<evidence type="ECO:0000313" key="8">
    <source>
        <dbReference type="EMBL" id="PVZ72194.1"/>
    </source>
</evidence>
<comment type="similarity">
    <text evidence="1 5">Belongs to the FliD family.</text>
</comment>
<evidence type="ECO:0000259" key="7">
    <source>
        <dbReference type="Pfam" id="PF07195"/>
    </source>
</evidence>
<evidence type="ECO:0000259" key="6">
    <source>
        <dbReference type="Pfam" id="PF02465"/>
    </source>
</evidence>
<comment type="subcellular location">
    <subcellularLocation>
        <location evidence="5">Secreted</location>
    </subcellularLocation>
    <subcellularLocation>
        <location evidence="5">Bacterial flagellum</location>
    </subcellularLocation>
</comment>
<dbReference type="PANTHER" id="PTHR30288">
    <property type="entry name" value="FLAGELLAR CAP/ASSEMBLY PROTEIN FLID"/>
    <property type="match status" value="1"/>
</dbReference>
<comment type="function">
    <text evidence="5">Required for morphogenesis and for the elongation of the flagellar filament by facilitating polymerization of the flagellin monomers at the tip of growing filament. Forms a capping structure, which prevents flagellin subunits (transported through the central channel of the flagellum) from leaking out without polymerization at the distal end.</text>
</comment>
<dbReference type="InterPro" id="IPR010809">
    <property type="entry name" value="FliD_C"/>
</dbReference>
<feature type="domain" description="Flagellar hook-associated protein 2 N-terminal" evidence="6">
    <location>
        <begin position="8"/>
        <end position="106"/>
    </location>
</feature>
<accession>A0A2V1GYR4</accession>
<dbReference type="InterPro" id="IPR010810">
    <property type="entry name" value="Flagellin_hook_IN_motif"/>
</dbReference>
<feature type="domain" description="Flagellar hook-associated protein 2 C-terminal" evidence="7">
    <location>
        <begin position="589"/>
        <end position="669"/>
    </location>
</feature>
<dbReference type="GO" id="GO:0009424">
    <property type="term" value="C:bacterial-type flagellum hook"/>
    <property type="evidence" value="ECO:0007669"/>
    <property type="project" value="UniProtKB-UniRule"/>
</dbReference>
<dbReference type="AlphaFoldDB" id="A0A2V1GYR4"/>
<gene>
    <name evidence="8" type="ORF">DC094_04035</name>
</gene>
<dbReference type="GO" id="GO:0071973">
    <property type="term" value="P:bacterial-type flagellum-dependent cell motility"/>
    <property type="evidence" value="ECO:0007669"/>
    <property type="project" value="TreeGrafter"/>
</dbReference>
<dbReference type="GO" id="GO:0007155">
    <property type="term" value="P:cell adhesion"/>
    <property type="evidence" value="ECO:0007669"/>
    <property type="project" value="InterPro"/>
</dbReference>
<organism evidence="8 9">
    <name type="scientific">Pelagibaculum spongiae</name>
    <dbReference type="NCBI Taxonomy" id="2080658"/>
    <lineage>
        <taxon>Bacteria</taxon>
        <taxon>Pseudomonadati</taxon>
        <taxon>Pseudomonadota</taxon>
        <taxon>Gammaproteobacteria</taxon>
        <taxon>Oceanospirillales</taxon>
        <taxon>Pelagibaculum</taxon>
    </lineage>
</organism>
<dbReference type="Proteomes" id="UP000244906">
    <property type="component" value="Unassembled WGS sequence"/>
</dbReference>
<dbReference type="Pfam" id="PF02465">
    <property type="entry name" value="FliD_N"/>
    <property type="match status" value="1"/>
</dbReference>
<dbReference type="InterPro" id="IPR040026">
    <property type="entry name" value="FliD"/>
</dbReference>
<keyword evidence="9" id="KW-1185">Reference proteome</keyword>
<dbReference type="Pfam" id="PF07195">
    <property type="entry name" value="FliD_C"/>
    <property type="match status" value="2"/>
</dbReference>
<dbReference type="GO" id="GO:0009421">
    <property type="term" value="C:bacterial-type flagellum filament cap"/>
    <property type="evidence" value="ECO:0007669"/>
    <property type="project" value="InterPro"/>
</dbReference>
<dbReference type="InterPro" id="IPR003481">
    <property type="entry name" value="FliD_N"/>
</dbReference>
<evidence type="ECO:0000256" key="3">
    <source>
        <dbReference type="ARBA" id="ARBA00023054"/>
    </source>
</evidence>
<dbReference type="PANTHER" id="PTHR30288:SF0">
    <property type="entry name" value="FLAGELLAR HOOK-ASSOCIATED PROTEIN 2"/>
    <property type="match status" value="1"/>
</dbReference>
<dbReference type="RefSeq" id="WP_116685779.1">
    <property type="nucleotide sequence ID" value="NZ_CAWNYD010000001.1"/>
</dbReference>
<reference evidence="8 9" key="1">
    <citation type="submission" date="2018-04" db="EMBL/GenBank/DDBJ databases">
        <title>Thalassorhabdus spongiae gen. nov., sp. nov., isolated from a marine sponge in South-West Iceland.</title>
        <authorList>
            <person name="Knobloch S."/>
            <person name="Daussin A."/>
            <person name="Johannsson R."/>
            <person name="Marteinsson V.T."/>
        </authorList>
    </citation>
    <scope>NUCLEOTIDE SEQUENCE [LARGE SCALE GENOMIC DNA]</scope>
    <source>
        <strain evidence="8 9">Hp12</strain>
    </source>
</reference>
<dbReference type="GO" id="GO:0005576">
    <property type="term" value="C:extracellular region"/>
    <property type="evidence" value="ECO:0007669"/>
    <property type="project" value="UniProtKB-SubCell"/>
</dbReference>
<name>A0A2V1GYR4_9GAMM</name>
<protein>
    <recommendedName>
        <fullName evidence="5">Flagellar hook-associated protein 2</fullName>
        <shortName evidence="5">HAP2</shortName>
    </recommendedName>
    <alternativeName>
        <fullName evidence="5">Flagellar cap protein</fullName>
    </alternativeName>
</protein>
<proteinExistence type="inferred from homology"/>
<evidence type="ECO:0000256" key="4">
    <source>
        <dbReference type="ARBA" id="ARBA00023143"/>
    </source>
</evidence>
<dbReference type="OrthoDB" id="5980200at2"/>
<comment type="caution">
    <text evidence="8">The sequence shown here is derived from an EMBL/GenBank/DDBJ whole genome shotgun (WGS) entry which is preliminary data.</text>
</comment>